<keyword evidence="3" id="KW-1185">Reference proteome</keyword>
<dbReference type="EMBL" id="ML976618">
    <property type="protein sequence ID" value="KAF1841733.1"/>
    <property type="molecule type" value="Genomic_DNA"/>
</dbReference>
<feature type="region of interest" description="Disordered" evidence="1">
    <location>
        <begin position="84"/>
        <end position="104"/>
    </location>
</feature>
<protein>
    <submittedName>
        <fullName evidence="2">Uncharacterized protein</fullName>
    </submittedName>
</protein>
<evidence type="ECO:0000256" key="1">
    <source>
        <dbReference type="SAM" id="MobiDB-lite"/>
    </source>
</evidence>
<dbReference type="RefSeq" id="XP_040784296.1">
    <property type="nucleotide sequence ID" value="XM_040926972.1"/>
</dbReference>
<evidence type="ECO:0000313" key="2">
    <source>
        <dbReference type="EMBL" id="KAF1841733.1"/>
    </source>
</evidence>
<dbReference type="Proteomes" id="UP000800039">
    <property type="component" value="Unassembled WGS sequence"/>
</dbReference>
<dbReference type="AlphaFoldDB" id="A0A9P4L590"/>
<comment type="caution">
    <text evidence="2">The sequence shown here is derived from an EMBL/GenBank/DDBJ whole genome shotgun (WGS) entry which is preliminary data.</text>
</comment>
<proteinExistence type="predicted"/>
<accession>A0A9P4L590</accession>
<organism evidence="2 3">
    <name type="scientific">Cucurbitaria berberidis CBS 394.84</name>
    <dbReference type="NCBI Taxonomy" id="1168544"/>
    <lineage>
        <taxon>Eukaryota</taxon>
        <taxon>Fungi</taxon>
        <taxon>Dikarya</taxon>
        <taxon>Ascomycota</taxon>
        <taxon>Pezizomycotina</taxon>
        <taxon>Dothideomycetes</taxon>
        <taxon>Pleosporomycetidae</taxon>
        <taxon>Pleosporales</taxon>
        <taxon>Pleosporineae</taxon>
        <taxon>Cucurbitariaceae</taxon>
        <taxon>Cucurbitaria</taxon>
    </lineage>
</organism>
<reference evidence="2" key="1">
    <citation type="submission" date="2020-01" db="EMBL/GenBank/DDBJ databases">
        <authorList>
            <consortium name="DOE Joint Genome Institute"/>
            <person name="Haridas S."/>
            <person name="Albert R."/>
            <person name="Binder M."/>
            <person name="Bloem J."/>
            <person name="Labutti K."/>
            <person name="Salamov A."/>
            <person name="Andreopoulos B."/>
            <person name="Baker S.E."/>
            <person name="Barry K."/>
            <person name="Bills G."/>
            <person name="Bluhm B.H."/>
            <person name="Cannon C."/>
            <person name="Castanera R."/>
            <person name="Culley D.E."/>
            <person name="Daum C."/>
            <person name="Ezra D."/>
            <person name="Gonzalez J.B."/>
            <person name="Henrissat B."/>
            <person name="Kuo A."/>
            <person name="Liang C."/>
            <person name="Lipzen A."/>
            <person name="Lutzoni F."/>
            <person name="Magnuson J."/>
            <person name="Mondo S."/>
            <person name="Nolan M."/>
            <person name="Ohm R."/>
            <person name="Pangilinan J."/>
            <person name="Park H.-J."/>
            <person name="Ramirez L."/>
            <person name="Alfaro M."/>
            <person name="Sun H."/>
            <person name="Tritt A."/>
            <person name="Yoshinaga Y."/>
            <person name="Zwiers L.-H."/>
            <person name="Turgeon B.G."/>
            <person name="Goodwin S.B."/>
            <person name="Spatafora J.W."/>
            <person name="Crous P.W."/>
            <person name="Grigoriev I.V."/>
        </authorList>
    </citation>
    <scope>NUCLEOTIDE SEQUENCE</scope>
    <source>
        <strain evidence="2">CBS 394.84</strain>
    </source>
</reference>
<name>A0A9P4L590_9PLEO</name>
<gene>
    <name evidence="2" type="ORF">K460DRAFT_172282</name>
</gene>
<evidence type="ECO:0000313" key="3">
    <source>
        <dbReference type="Proteomes" id="UP000800039"/>
    </source>
</evidence>
<dbReference type="GeneID" id="63844224"/>
<sequence>MAWVSAGLGASATLCAYRFRNQLARPACVGSHSYYRNLDMDTRPAQSRSSSSSSSRNGTCCYYTARVQSGMDGIPYLLQPCAFDGRSWPTGNRFRAPSNAGARR</sequence>